<keyword evidence="1" id="KW-0812">Transmembrane</keyword>
<keyword evidence="1" id="KW-0472">Membrane</keyword>
<organism evidence="2 3">
    <name type="scientific">Enterococcus sulfureus ATCC 49903</name>
    <dbReference type="NCBI Taxonomy" id="1140003"/>
    <lineage>
        <taxon>Bacteria</taxon>
        <taxon>Bacillati</taxon>
        <taxon>Bacillota</taxon>
        <taxon>Bacilli</taxon>
        <taxon>Lactobacillales</taxon>
        <taxon>Enterococcaceae</taxon>
        <taxon>Enterococcus</taxon>
    </lineage>
</organism>
<dbReference type="STRING" id="1140003.OMY_02184"/>
<feature type="transmembrane region" description="Helical" evidence="1">
    <location>
        <begin position="49"/>
        <end position="70"/>
    </location>
</feature>
<protein>
    <submittedName>
        <fullName evidence="2">Uncharacterized protein</fullName>
    </submittedName>
</protein>
<evidence type="ECO:0000256" key="1">
    <source>
        <dbReference type="SAM" id="Phobius"/>
    </source>
</evidence>
<accession>S0NS11</accession>
<reference evidence="2 3" key="1">
    <citation type="submission" date="2013-03" db="EMBL/GenBank/DDBJ databases">
        <title>The Genome Sequence of Enterococcus sulfureus ATCC_49903 (PacBio/Illumina hybrid assembly).</title>
        <authorList>
            <consortium name="The Broad Institute Genomics Platform"/>
            <consortium name="The Broad Institute Genome Sequencing Center for Infectious Disease"/>
            <person name="Earl A."/>
            <person name="Russ C."/>
            <person name="Gilmore M."/>
            <person name="Surin D."/>
            <person name="Walker B."/>
            <person name="Young S."/>
            <person name="Zeng Q."/>
            <person name="Gargeya S."/>
            <person name="Fitzgerald M."/>
            <person name="Haas B."/>
            <person name="Abouelleil A."/>
            <person name="Allen A.W."/>
            <person name="Alvarado L."/>
            <person name="Arachchi H.M."/>
            <person name="Berlin A.M."/>
            <person name="Chapman S.B."/>
            <person name="Gainer-Dewar J."/>
            <person name="Goldberg J."/>
            <person name="Griggs A."/>
            <person name="Gujja S."/>
            <person name="Hansen M."/>
            <person name="Howarth C."/>
            <person name="Imamovic A."/>
            <person name="Ireland A."/>
            <person name="Larimer J."/>
            <person name="McCowan C."/>
            <person name="Murphy C."/>
            <person name="Pearson M."/>
            <person name="Poon T.W."/>
            <person name="Priest M."/>
            <person name="Roberts A."/>
            <person name="Saif S."/>
            <person name="Shea T."/>
            <person name="Sisk P."/>
            <person name="Sykes S."/>
            <person name="Wortman J."/>
            <person name="Nusbaum C."/>
            <person name="Birren B."/>
        </authorList>
    </citation>
    <scope>NUCLEOTIDE SEQUENCE [LARGE SCALE GENOMIC DNA]</scope>
    <source>
        <strain evidence="2 3">ATCC 49903</strain>
    </source>
</reference>
<dbReference type="PATRIC" id="fig|1140003.3.peg.2096"/>
<evidence type="ECO:0000313" key="3">
    <source>
        <dbReference type="Proteomes" id="UP000015961"/>
    </source>
</evidence>
<proteinExistence type="predicted"/>
<comment type="caution">
    <text evidence="2">The sequence shown here is derived from an EMBL/GenBank/DDBJ whole genome shotgun (WGS) entry which is preliminary data.</text>
</comment>
<keyword evidence="1" id="KW-1133">Transmembrane helix</keyword>
<keyword evidence="3" id="KW-1185">Reference proteome</keyword>
<evidence type="ECO:0000313" key="2">
    <source>
        <dbReference type="EMBL" id="EOT84257.1"/>
    </source>
</evidence>
<sequence>MKHTVTVRVASNLMTSLKIFSMMSSLALAILPMLIYSNGKEIFHLEVNLFMTISIIGLACFLTTVSIIYLSSRFSPIQSLQIRKKLILFTEQLTKQTEDGKLKHSVKWHYKVKDKKITIQLYSNGLVDDKRKLGGQLSEFIAENLLSYKEASQYVIFIFGQFPARLNGKEVLENDQL</sequence>
<dbReference type="AlphaFoldDB" id="S0NS11"/>
<dbReference type="RefSeq" id="WP_016186600.1">
    <property type="nucleotide sequence ID" value="NZ_ASWO01000004.1"/>
</dbReference>
<name>S0NS11_9ENTE</name>
<dbReference type="OrthoDB" id="9860537at2"/>
<gene>
    <name evidence="2" type="ORF">I573_01158</name>
</gene>
<dbReference type="EMBL" id="ASWO01000004">
    <property type="protein sequence ID" value="EOT84257.1"/>
    <property type="molecule type" value="Genomic_DNA"/>
</dbReference>
<dbReference type="Proteomes" id="UP000015961">
    <property type="component" value="Unassembled WGS sequence"/>
</dbReference>